<protein>
    <submittedName>
        <fullName evidence="6">MurR/RpiR family transcriptional regulator</fullName>
    </submittedName>
</protein>
<evidence type="ECO:0000313" key="6">
    <source>
        <dbReference type="EMBL" id="WGW13857.1"/>
    </source>
</evidence>
<gene>
    <name evidence="6" type="ORF">LWF01_09010</name>
</gene>
<proteinExistence type="predicted"/>
<dbReference type="SUPFAM" id="SSF46689">
    <property type="entry name" value="Homeodomain-like"/>
    <property type="match status" value="1"/>
</dbReference>
<dbReference type="CDD" id="cd05013">
    <property type="entry name" value="SIS_RpiR"/>
    <property type="match status" value="1"/>
</dbReference>
<keyword evidence="2" id="KW-0238">DNA-binding</keyword>
<dbReference type="Gene3D" id="1.10.10.10">
    <property type="entry name" value="Winged helix-like DNA-binding domain superfamily/Winged helix DNA-binding domain"/>
    <property type="match status" value="1"/>
</dbReference>
<dbReference type="Proteomes" id="UP001209083">
    <property type="component" value="Chromosome"/>
</dbReference>
<feature type="domain" description="HTH rpiR-type" evidence="4">
    <location>
        <begin position="1"/>
        <end position="77"/>
    </location>
</feature>
<dbReference type="Pfam" id="PF01380">
    <property type="entry name" value="SIS"/>
    <property type="match status" value="1"/>
</dbReference>
<dbReference type="PANTHER" id="PTHR30514">
    <property type="entry name" value="GLUCOKINASE"/>
    <property type="match status" value="1"/>
</dbReference>
<dbReference type="InterPro" id="IPR009057">
    <property type="entry name" value="Homeodomain-like_sf"/>
</dbReference>
<dbReference type="EMBL" id="CP090958">
    <property type="protein sequence ID" value="WGW13857.1"/>
    <property type="molecule type" value="Genomic_DNA"/>
</dbReference>
<feature type="domain" description="SIS" evidence="5">
    <location>
        <begin position="127"/>
        <end position="267"/>
    </location>
</feature>
<sequence>MSVQSTIQSRLPELPASARRVAQAIVKDPELVLQKTITELAQLCDTSETSVVRFCRSIGMTGYVQLRIALATELGREAAQMAPPDARGADLLPSDGLSEIVRKIAFAETKGIEETAAGIDMNSLQAAVAAISAAPKVLLFGVGASRIGAGDLAQKLLRIGRTALTFADAHDAMVSAALLGEGDVAIGFSHSGRTEETLHFARSAGRNGATTIAITNGSGSSLGAAADIALFTAVRETELRSGAMASRIAQLTLVDILFVAVAQGNHAQAVEALDATYDAVADWKNPRR</sequence>
<dbReference type="Pfam" id="PF01418">
    <property type="entry name" value="HTH_6"/>
    <property type="match status" value="1"/>
</dbReference>
<dbReference type="RefSeq" id="WP_349640680.1">
    <property type="nucleotide sequence ID" value="NZ_CP090958.1"/>
</dbReference>
<name>A0ABY8QY15_9MICO</name>
<dbReference type="Gene3D" id="3.40.50.10490">
    <property type="entry name" value="Glucose-6-phosphate isomerase like protein, domain 1"/>
    <property type="match status" value="1"/>
</dbReference>
<dbReference type="InterPro" id="IPR001347">
    <property type="entry name" value="SIS_dom"/>
</dbReference>
<dbReference type="PROSITE" id="PS51071">
    <property type="entry name" value="HTH_RPIR"/>
    <property type="match status" value="1"/>
</dbReference>
<dbReference type="InterPro" id="IPR047640">
    <property type="entry name" value="RpiR-like"/>
</dbReference>
<dbReference type="InterPro" id="IPR046348">
    <property type="entry name" value="SIS_dom_sf"/>
</dbReference>
<evidence type="ECO:0000259" key="4">
    <source>
        <dbReference type="PROSITE" id="PS51071"/>
    </source>
</evidence>
<accession>A0ABY8QY15</accession>
<organism evidence="6 7">
    <name type="scientific">Saxibacter everestensis</name>
    <dbReference type="NCBI Taxonomy" id="2909229"/>
    <lineage>
        <taxon>Bacteria</taxon>
        <taxon>Bacillati</taxon>
        <taxon>Actinomycetota</taxon>
        <taxon>Actinomycetes</taxon>
        <taxon>Micrococcales</taxon>
        <taxon>Brevibacteriaceae</taxon>
        <taxon>Saxibacter</taxon>
    </lineage>
</organism>
<evidence type="ECO:0000313" key="7">
    <source>
        <dbReference type="Proteomes" id="UP001209083"/>
    </source>
</evidence>
<dbReference type="PANTHER" id="PTHR30514:SF1">
    <property type="entry name" value="HTH-TYPE TRANSCRIPTIONAL REGULATOR HEXR-RELATED"/>
    <property type="match status" value="1"/>
</dbReference>
<keyword evidence="7" id="KW-1185">Reference proteome</keyword>
<dbReference type="InterPro" id="IPR035472">
    <property type="entry name" value="RpiR-like_SIS"/>
</dbReference>
<reference evidence="6 7" key="1">
    <citation type="submission" date="2023-05" db="EMBL/GenBank/DDBJ databases">
        <title>Lithophilousrod everest ZFBP1038 complete genpme.</title>
        <authorList>
            <person name="Tian M."/>
        </authorList>
    </citation>
    <scope>NUCLEOTIDE SEQUENCE [LARGE SCALE GENOMIC DNA]</scope>
    <source>
        <strain evidence="6 7">ZFBP1038</strain>
    </source>
</reference>
<evidence type="ECO:0000256" key="3">
    <source>
        <dbReference type="ARBA" id="ARBA00023163"/>
    </source>
</evidence>
<evidence type="ECO:0000259" key="5">
    <source>
        <dbReference type="PROSITE" id="PS51464"/>
    </source>
</evidence>
<dbReference type="SUPFAM" id="SSF53697">
    <property type="entry name" value="SIS domain"/>
    <property type="match status" value="1"/>
</dbReference>
<evidence type="ECO:0000256" key="1">
    <source>
        <dbReference type="ARBA" id="ARBA00023015"/>
    </source>
</evidence>
<evidence type="ECO:0000256" key="2">
    <source>
        <dbReference type="ARBA" id="ARBA00023125"/>
    </source>
</evidence>
<dbReference type="PROSITE" id="PS51464">
    <property type="entry name" value="SIS"/>
    <property type="match status" value="1"/>
</dbReference>
<dbReference type="InterPro" id="IPR036388">
    <property type="entry name" value="WH-like_DNA-bd_sf"/>
</dbReference>
<keyword evidence="3" id="KW-0804">Transcription</keyword>
<keyword evidence="1" id="KW-0805">Transcription regulation</keyword>
<dbReference type="InterPro" id="IPR000281">
    <property type="entry name" value="HTH_RpiR"/>
</dbReference>